<dbReference type="InterPro" id="IPR001810">
    <property type="entry name" value="F-box_dom"/>
</dbReference>
<feature type="domain" description="F-box" evidence="1">
    <location>
        <begin position="248"/>
        <end position="295"/>
    </location>
</feature>
<dbReference type="EMBL" id="KV428249">
    <property type="protein sequence ID" value="KZT33319.1"/>
    <property type="molecule type" value="Genomic_DNA"/>
</dbReference>
<sequence length="534" mass="59810">MDVDAAPGTRKVGESVEVGMLSGGMAEVEVEAEVEGKGNGNLNEVERSRSCDDVLEDAAVAEVTSDTDNVEVVMEIASGLVGRIISVEVGLILDVREVTGDVNEVRGVTGPLHGAGLEAGVVTDLELHTPSDEIGARIGVSFDEMPVGDVVDVEESVIGELFVESIVLELCSRAFPRTELLVHAKANVSEIDERIGGFVIESELSQEAMDVSKERVKMSLLFSRHRGYALGTDKTQRHGAQVEVQQGEIIMENLPDELILELGYYTGLREWITLSHTNTRLRAIVSSFNHPFRRKLLSLAYQPSSSLPVSLIDRLSFVSMVETVWRIMIPEECRILWREWPNSRPPPGTFWPQKLRFHANGYCPRYVERVDGCFCKSAEVQDSWITIHKAVGEEIIGHEKSMYLERPEEIIIDDVDASIYKSLDQPRDSETQKQETIEFIRSIPLDDWKEVSPVENDYPWIQYEVPTLLLSRRFREENNAVVHLAGEYRLILTGPAAGQIHAWQADEDYAGFEASNILDWGFDSDELERKNPKT</sequence>
<organism evidence="2 3">
    <name type="scientific">Sistotremastrum suecicum HHB10207 ss-3</name>
    <dbReference type="NCBI Taxonomy" id="1314776"/>
    <lineage>
        <taxon>Eukaryota</taxon>
        <taxon>Fungi</taxon>
        <taxon>Dikarya</taxon>
        <taxon>Basidiomycota</taxon>
        <taxon>Agaricomycotina</taxon>
        <taxon>Agaricomycetes</taxon>
        <taxon>Sistotremastrales</taxon>
        <taxon>Sistotremastraceae</taxon>
        <taxon>Sistotremastrum</taxon>
    </lineage>
</organism>
<proteinExistence type="predicted"/>
<evidence type="ECO:0000313" key="2">
    <source>
        <dbReference type="EMBL" id="KZT33319.1"/>
    </source>
</evidence>
<reference evidence="2 3" key="1">
    <citation type="journal article" date="2016" name="Mol. Biol. Evol.">
        <title>Comparative Genomics of Early-Diverging Mushroom-Forming Fungi Provides Insights into the Origins of Lignocellulose Decay Capabilities.</title>
        <authorList>
            <person name="Nagy L.G."/>
            <person name="Riley R."/>
            <person name="Tritt A."/>
            <person name="Adam C."/>
            <person name="Daum C."/>
            <person name="Floudas D."/>
            <person name="Sun H."/>
            <person name="Yadav J.S."/>
            <person name="Pangilinan J."/>
            <person name="Larsson K.H."/>
            <person name="Matsuura K."/>
            <person name="Barry K."/>
            <person name="Labutti K."/>
            <person name="Kuo R."/>
            <person name="Ohm R.A."/>
            <person name="Bhattacharya S.S."/>
            <person name="Shirouzu T."/>
            <person name="Yoshinaga Y."/>
            <person name="Martin F.M."/>
            <person name="Grigoriev I.V."/>
            <person name="Hibbett D.S."/>
        </authorList>
    </citation>
    <scope>NUCLEOTIDE SEQUENCE [LARGE SCALE GENOMIC DNA]</scope>
    <source>
        <strain evidence="2 3">HHB10207 ss-3</strain>
    </source>
</reference>
<evidence type="ECO:0000313" key="3">
    <source>
        <dbReference type="Proteomes" id="UP000076798"/>
    </source>
</evidence>
<dbReference type="Proteomes" id="UP000076798">
    <property type="component" value="Unassembled WGS sequence"/>
</dbReference>
<gene>
    <name evidence="2" type="ORF">SISSUDRAFT_1037124</name>
</gene>
<accession>A0A165YJR4</accession>
<keyword evidence="3" id="KW-1185">Reference proteome</keyword>
<dbReference type="AlphaFoldDB" id="A0A165YJR4"/>
<dbReference type="PROSITE" id="PS50181">
    <property type="entry name" value="FBOX"/>
    <property type="match status" value="1"/>
</dbReference>
<dbReference type="OrthoDB" id="3250060at2759"/>
<evidence type="ECO:0000259" key="1">
    <source>
        <dbReference type="PROSITE" id="PS50181"/>
    </source>
</evidence>
<protein>
    <recommendedName>
        <fullName evidence="1">F-box domain-containing protein</fullName>
    </recommendedName>
</protein>
<name>A0A165YJR4_9AGAM</name>